<evidence type="ECO:0000313" key="3">
    <source>
        <dbReference type="EMBL" id="MBC2961860.1"/>
    </source>
</evidence>
<dbReference type="CDD" id="cd16936">
    <property type="entry name" value="HATPase_RsbW-like"/>
    <property type="match status" value="1"/>
</dbReference>
<keyword evidence="1" id="KW-0418">Kinase</keyword>
<keyword evidence="1" id="KW-0723">Serine/threonine-protein kinase</keyword>
<gene>
    <name evidence="3" type="ORF">H7344_16295</name>
</gene>
<dbReference type="Proteomes" id="UP000604001">
    <property type="component" value="Unassembled WGS sequence"/>
</dbReference>
<keyword evidence="1" id="KW-0808">Transferase</keyword>
<keyword evidence="3" id="KW-0547">Nucleotide-binding</keyword>
<dbReference type="PANTHER" id="PTHR35526:SF3">
    <property type="entry name" value="ANTI-SIGMA-F FACTOR RSBW"/>
    <property type="match status" value="1"/>
</dbReference>
<sequence>MTGLEQDPCTRVHLWHDLGAVADARRALVHDLEDAGRDRRSIEDAVLVFSELAANAVEHGSPHGCGHVEATWCLYPDGARITVAGDVDPVVGEKVQDQFQPVVADQYAPRGRGLAIVDHVCDRWGVDVDDGTVRVTAQLAFDPLAED</sequence>
<dbReference type="SUPFAM" id="SSF55874">
    <property type="entry name" value="ATPase domain of HSP90 chaperone/DNA topoisomerase II/histidine kinase"/>
    <property type="match status" value="1"/>
</dbReference>
<protein>
    <submittedName>
        <fullName evidence="3">ATP-binding protein</fullName>
    </submittedName>
</protein>
<reference evidence="3 4" key="1">
    <citation type="submission" date="2020-08" db="EMBL/GenBank/DDBJ databases">
        <title>novel species in genus Nocardioides.</title>
        <authorList>
            <person name="Zhang G."/>
        </authorList>
    </citation>
    <scope>NUCLEOTIDE SEQUENCE [LARGE SCALE GENOMIC DNA]</scope>
    <source>
        <strain evidence="3 4">SC8A-24</strain>
    </source>
</reference>
<evidence type="ECO:0000259" key="2">
    <source>
        <dbReference type="Pfam" id="PF13581"/>
    </source>
</evidence>
<dbReference type="Gene3D" id="3.30.565.10">
    <property type="entry name" value="Histidine kinase-like ATPase, C-terminal domain"/>
    <property type="match status" value="1"/>
</dbReference>
<keyword evidence="4" id="KW-1185">Reference proteome</keyword>
<dbReference type="InterPro" id="IPR036890">
    <property type="entry name" value="HATPase_C_sf"/>
</dbReference>
<dbReference type="GO" id="GO:0005524">
    <property type="term" value="F:ATP binding"/>
    <property type="evidence" value="ECO:0007669"/>
    <property type="project" value="UniProtKB-KW"/>
</dbReference>
<proteinExistence type="predicted"/>
<evidence type="ECO:0000313" key="4">
    <source>
        <dbReference type="Proteomes" id="UP000604001"/>
    </source>
</evidence>
<dbReference type="InterPro" id="IPR003594">
    <property type="entry name" value="HATPase_dom"/>
</dbReference>
<dbReference type="EMBL" id="JACMYC010000013">
    <property type="protein sequence ID" value="MBC2961860.1"/>
    <property type="molecule type" value="Genomic_DNA"/>
</dbReference>
<dbReference type="PANTHER" id="PTHR35526">
    <property type="entry name" value="ANTI-SIGMA-F FACTOR RSBW-RELATED"/>
    <property type="match status" value="1"/>
</dbReference>
<organism evidence="3 4">
    <name type="scientific">Nocardioides deserti</name>
    <dbReference type="NCBI Taxonomy" id="1588644"/>
    <lineage>
        <taxon>Bacteria</taxon>
        <taxon>Bacillati</taxon>
        <taxon>Actinomycetota</taxon>
        <taxon>Actinomycetes</taxon>
        <taxon>Propionibacteriales</taxon>
        <taxon>Nocardioidaceae</taxon>
        <taxon>Nocardioides</taxon>
    </lineage>
</organism>
<keyword evidence="3" id="KW-0067">ATP-binding</keyword>
<dbReference type="RefSeq" id="WP_186347066.1">
    <property type="nucleotide sequence ID" value="NZ_BMMR01000010.1"/>
</dbReference>
<evidence type="ECO:0000256" key="1">
    <source>
        <dbReference type="ARBA" id="ARBA00022527"/>
    </source>
</evidence>
<feature type="domain" description="Histidine kinase/HSP90-like ATPase" evidence="2">
    <location>
        <begin position="15"/>
        <end position="132"/>
    </location>
</feature>
<comment type="caution">
    <text evidence="3">The sequence shown here is derived from an EMBL/GenBank/DDBJ whole genome shotgun (WGS) entry which is preliminary data.</text>
</comment>
<dbReference type="Pfam" id="PF13581">
    <property type="entry name" value="HATPase_c_2"/>
    <property type="match status" value="1"/>
</dbReference>
<name>A0ABR6UBQ4_9ACTN</name>
<accession>A0ABR6UBQ4</accession>
<dbReference type="InterPro" id="IPR050267">
    <property type="entry name" value="Anti-sigma-factor_SerPK"/>
</dbReference>